<keyword evidence="4" id="KW-1185">Reference proteome</keyword>
<accession>A0A242K8R1</accession>
<protein>
    <submittedName>
        <fullName evidence="2">Uncharacterized protein</fullName>
    </submittedName>
</protein>
<feature type="transmembrane region" description="Helical" evidence="1">
    <location>
        <begin position="7"/>
        <end position="24"/>
    </location>
</feature>
<reference evidence="2" key="1">
    <citation type="submission" date="2017-05" db="EMBL/GenBank/DDBJ databases">
        <title>The Genome Sequence of Enterococcus sp. 9E7_DIV0242.</title>
        <authorList>
            <consortium name="The Broad Institute Genomics Platform"/>
            <consortium name="The Broad Institute Genomic Center for Infectious Diseases"/>
            <person name="Earl A."/>
            <person name="Manson A."/>
            <person name="Schwartman J."/>
            <person name="Gilmore M."/>
            <person name="Abouelleil A."/>
            <person name="Cao P."/>
            <person name="Chapman S."/>
            <person name="Cusick C."/>
            <person name="Shea T."/>
            <person name="Young S."/>
            <person name="Neafsey D."/>
            <person name="Nusbaum C."/>
            <person name="Birren B."/>
        </authorList>
    </citation>
    <scope>NUCLEOTIDE SEQUENCE [LARGE SCALE GENOMIC DNA]</scope>
    <source>
        <strain evidence="2">9E7_DIV0242</strain>
    </source>
</reference>
<evidence type="ECO:0000313" key="2">
    <source>
        <dbReference type="EMBL" id="OTP17553.1"/>
    </source>
</evidence>
<dbReference type="AlphaFoldDB" id="A0A242K8R1"/>
<keyword evidence="1" id="KW-1133">Transmembrane helix</keyword>
<dbReference type="EMBL" id="NGMM01000002">
    <property type="protein sequence ID" value="OTP17553.1"/>
    <property type="molecule type" value="Genomic_DNA"/>
</dbReference>
<dbReference type="EMBL" id="CP147247">
    <property type="protein sequence ID" value="WYJ91160.1"/>
    <property type="molecule type" value="Genomic_DNA"/>
</dbReference>
<sequence length="79" mass="9237">MKYTTRITLALSILAMVFVSAFFFRTWEAFILTVYPLCAGWVIGECINIPEAKVKTKWRRFKDSIAIRIINFADFIGRR</sequence>
<evidence type="ECO:0000313" key="3">
    <source>
        <dbReference type="EMBL" id="WYJ91160.1"/>
    </source>
</evidence>
<gene>
    <name evidence="2" type="ORF">A5888_001691</name>
    <name evidence="3" type="ORF">A5888_002928</name>
</gene>
<proteinExistence type="predicted"/>
<keyword evidence="1" id="KW-0812">Transmembrane</keyword>
<reference evidence="3" key="3">
    <citation type="submission" date="2024-03" db="EMBL/GenBank/DDBJ databases">
        <title>The Genome Sequence of Enterococcus sp. DIV0242b.</title>
        <authorList>
            <consortium name="The Broad Institute Genomics Platform"/>
            <consortium name="The Broad Institute Microbial Omics Core"/>
            <consortium name="The Broad Institute Genomic Center for Infectious Diseases"/>
            <person name="Earl A."/>
            <person name="Manson A."/>
            <person name="Gilmore M."/>
            <person name="Schwartman J."/>
            <person name="Shea T."/>
            <person name="Abouelleil A."/>
            <person name="Cao P."/>
            <person name="Chapman S."/>
            <person name="Cusick C."/>
            <person name="Young S."/>
            <person name="Neafsey D."/>
            <person name="Nusbaum C."/>
            <person name="Birren B."/>
        </authorList>
    </citation>
    <scope>NUCLEOTIDE SEQUENCE</scope>
    <source>
        <strain evidence="3">9E7_DIV0242</strain>
    </source>
</reference>
<dbReference type="Proteomes" id="UP000195141">
    <property type="component" value="Chromosome"/>
</dbReference>
<name>A0A242K8R1_9ENTE</name>
<keyword evidence="1" id="KW-0472">Membrane</keyword>
<dbReference type="RefSeq" id="WP_086348752.1">
    <property type="nucleotide sequence ID" value="NZ_CP147247.1"/>
</dbReference>
<organism evidence="2">
    <name type="scientific">Candidatus Enterococcus clewellii</name>
    <dbReference type="NCBI Taxonomy" id="1834193"/>
    <lineage>
        <taxon>Bacteria</taxon>
        <taxon>Bacillati</taxon>
        <taxon>Bacillota</taxon>
        <taxon>Bacilli</taxon>
        <taxon>Lactobacillales</taxon>
        <taxon>Enterococcaceae</taxon>
        <taxon>Enterococcus</taxon>
    </lineage>
</organism>
<feature type="transmembrane region" description="Helical" evidence="1">
    <location>
        <begin position="30"/>
        <end position="50"/>
    </location>
</feature>
<reference evidence="3" key="2">
    <citation type="submission" date="2017-05" db="EMBL/GenBank/DDBJ databases">
        <authorList>
            <consortium name="The Broad Institute Genomics Platform"/>
            <consortium name="The Broad Institute Genomic Center for Infectious Diseases"/>
            <person name="Earl A."/>
            <person name="Manson A."/>
            <person name="Schwartman J."/>
            <person name="Gilmore M."/>
            <person name="Abouelleil A."/>
            <person name="Cao P."/>
            <person name="Chapman S."/>
            <person name="Cusick C."/>
            <person name="Shea T."/>
            <person name="Young S."/>
            <person name="Neafsey D."/>
            <person name="Nusbaum C."/>
            <person name="Birren B."/>
        </authorList>
    </citation>
    <scope>NUCLEOTIDE SEQUENCE</scope>
    <source>
        <strain evidence="3">9E7_DIV0242</strain>
    </source>
</reference>
<evidence type="ECO:0000313" key="4">
    <source>
        <dbReference type="Proteomes" id="UP000195141"/>
    </source>
</evidence>
<evidence type="ECO:0000256" key="1">
    <source>
        <dbReference type="SAM" id="Phobius"/>
    </source>
</evidence>